<dbReference type="InterPro" id="IPR000719">
    <property type="entry name" value="Prot_kinase_dom"/>
</dbReference>
<dbReference type="Pfam" id="PF08238">
    <property type="entry name" value="Sel1"/>
    <property type="match status" value="2"/>
</dbReference>
<protein>
    <recommendedName>
        <fullName evidence="1">Protein kinase domain-containing protein</fullName>
    </recommendedName>
</protein>
<dbReference type="Gene3D" id="1.25.40.10">
    <property type="entry name" value="Tetratricopeptide repeat domain"/>
    <property type="match status" value="1"/>
</dbReference>
<evidence type="ECO:0000313" key="3">
    <source>
        <dbReference type="Proteomes" id="UP001470230"/>
    </source>
</evidence>
<dbReference type="PROSITE" id="PS00108">
    <property type="entry name" value="PROTEIN_KINASE_ST"/>
    <property type="match status" value="1"/>
</dbReference>
<dbReference type="InterPro" id="IPR011990">
    <property type="entry name" value="TPR-like_helical_dom_sf"/>
</dbReference>
<sequence>MSYLHAHKIIHRDLKPDNILMDDMLFPKISDFGFSKRLHSDKSITIQSQAGFKGTPIYIPPESLQTNEQTESGDVYAFAMIMYNLLTNEIPFKELTDFQQLYIKVLNGERPSFNTIIDQAYKDLIERCWSQDPKDRPTFAQIVEELENNHDFITPSIDEDDFLNYVEFVNEYEKCFKEKKIIQIDDFIKNHATQTFKKIDIRRYIEEQQNGSFFSRLFKPEKLYPADDLIELSEKCQHLVTQAENDPEKQFHIGTYLIEGKNGFPKKIDLGVKYLERSISGKFIESTIYLSKMLIDGEIIPKNIKKAKKYLSKYLNSKDLRIFALYARILFKENNYKESRKYFEICAKEGEPYSMYKYAMMLLYGLGGNKNIDDAMFYFNSSKSKGFHKSEVYLAALLIYDNNESFWNLPTETQSFIIRQIIKYNKDNDESNVSFTLKKVHMKLKDTQMLSLNKSFLSDDFKALMSNFKEIEAEIVFSSKQFKSILNFFYKLNINIKTEISVFIRDVNSISNKFGPDSKINKIIIDESVKKIEPSTFENCYSLREIALSSSVAMINDYTFCGCSLLKQITIPLLVTKIGNFAFNGCSSLRQLTIPYSVKFIGKHAFDGCALLEQITIPPDVTSIEDYAFNGCKNLNEITFPSSLKSIGDHSFDGCSSLEQISIPSSVITIGNSAFYNCESLKEVTIPALVSSLGEYSFFNCHLMTRVSFISPSKITSIQTYSFAKCSSLTEITIPSSVESIDHFAFKNCRQLREVTIQGSINKIESDAFLGCALPASSLLAHCPQSSQLPIIFKIIILGESCVGKSAILLRYAENRYPEMISQTIGLDLKTKYIDIDGNKVKLLLYDTSGCENYRGIYIEYFKRIDCAIFVIDLANSNPSFDFVIGLFKTLLEKCGQIPVAFLGNKCDIKKENQYVIEEIAKLQEEYDFKYFEVSAKDNINIEQAFQYIATEVYNKRF</sequence>
<organism evidence="2 3">
    <name type="scientific">Tritrichomonas musculus</name>
    <dbReference type="NCBI Taxonomy" id="1915356"/>
    <lineage>
        <taxon>Eukaryota</taxon>
        <taxon>Metamonada</taxon>
        <taxon>Parabasalia</taxon>
        <taxon>Tritrichomonadida</taxon>
        <taxon>Tritrichomonadidae</taxon>
        <taxon>Tritrichomonas</taxon>
    </lineage>
</organism>
<dbReference type="SMART" id="SM00175">
    <property type="entry name" value="RAB"/>
    <property type="match status" value="1"/>
</dbReference>
<name>A0ABR2H1Z6_9EUKA</name>
<dbReference type="CDD" id="cd00154">
    <property type="entry name" value="Rab"/>
    <property type="match status" value="1"/>
</dbReference>
<dbReference type="Pfam" id="PF00071">
    <property type="entry name" value="Ras"/>
    <property type="match status" value="1"/>
</dbReference>
<dbReference type="SUPFAM" id="SSF56112">
    <property type="entry name" value="Protein kinase-like (PK-like)"/>
    <property type="match status" value="1"/>
</dbReference>
<dbReference type="InterPro" id="IPR032675">
    <property type="entry name" value="LRR_dom_sf"/>
</dbReference>
<dbReference type="SMART" id="SM00220">
    <property type="entry name" value="S_TKc"/>
    <property type="match status" value="1"/>
</dbReference>
<dbReference type="SUPFAM" id="SSF52058">
    <property type="entry name" value="L domain-like"/>
    <property type="match status" value="2"/>
</dbReference>
<dbReference type="PANTHER" id="PTHR45661">
    <property type="entry name" value="SURFACE ANTIGEN"/>
    <property type="match status" value="1"/>
</dbReference>
<dbReference type="Gene3D" id="3.40.50.300">
    <property type="entry name" value="P-loop containing nucleotide triphosphate hydrolases"/>
    <property type="match status" value="1"/>
</dbReference>
<dbReference type="Gene3D" id="1.10.510.10">
    <property type="entry name" value="Transferase(Phosphotransferase) domain 1"/>
    <property type="match status" value="1"/>
</dbReference>
<dbReference type="SUPFAM" id="SSF52540">
    <property type="entry name" value="P-loop containing nucleoside triphosphate hydrolases"/>
    <property type="match status" value="1"/>
</dbReference>
<evidence type="ECO:0000259" key="1">
    <source>
        <dbReference type="PROSITE" id="PS50011"/>
    </source>
</evidence>
<proteinExistence type="predicted"/>
<dbReference type="InterPro" id="IPR027417">
    <property type="entry name" value="P-loop_NTPase"/>
</dbReference>
<dbReference type="Proteomes" id="UP001470230">
    <property type="component" value="Unassembled WGS sequence"/>
</dbReference>
<dbReference type="SMART" id="SM00671">
    <property type="entry name" value="SEL1"/>
    <property type="match status" value="3"/>
</dbReference>
<dbReference type="InterPro" id="IPR005225">
    <property type="entry name" value="Small_GTP-bd"/>
</dbReference>
<dbReference type="InterPro" id="IPR001806">
    <property type="entry name" value="Small_GTPase"/>
</dbReference>
<dbReference type="Pfam" id="PF00069">
    <property type="entry name" value="Pkinase"/>
    <property type="match status" value="1"/>
</dbReference>
<keyword evidence="3" id="KW-1185">Reference proteome</keyword>
<reference evidence="2 3" key="1">
    <citation type="submission" date="2024-04" db="EMBL/GenBank/DDBJ databases">
        <title>Tritrichomonas musculus Genome.</title>
        <authorList>
            <person name="Alves-Ferreira E."/>
            <person name="Grigg M."/>
            <person name="Lorenzi H."/>
            <person name="Galac M."/>
        </authorList>
    </citation>
    <scope>NUCLEOTIDE SEQUENCE [LARGE SCALE GENOMIC DNA]</scope>
    <source>
        <strain evidence="2 3">EAF2021</strain>
    </source>
</reference>
<dbReference type="InterPro" id="IPR011009">
    <property type="entry name" value="Kinase-like_dom_sf"/>
</dbReference>
<dbReference type="PROSITE" id="PS50011">
    <property type="entry name" value="PROTEIN_KINASE_DOM"/>
    <property type="match status" value="1"/>
</dbReference>
<dbReference type="SUPFAM" id="SSF81901">
    <property type="entry name" value="HCP-like"/>
    <property type="match status" value="1"/>
</dbReference>
<dbReference type="PROSITE" id="PS51419">
    <property type="entry name" value="RAB"/>
    <property type="match status" value="1"/>
</dbReference>
<dbReference type="PANTHER" id="PTHR45661:SF3">
    <property type="entry name" value="IG-LIKE DOMAIN-CONTAINING PROTEIN"/>
    <property type="match status" value="1"/>
</dbReference>
<gene>
    <name evidence="2" type="ORF">M9Y10_031116</name>
</gene>
<dbReference type="InterPro" id="IPR053139">
    <property type="entry name" value="Surface_bspA-like"/>
</dbReference>
<dbReference type="EMBL" id="JAPFFF010000048">
    <property type="protein sequence ID" value="KAK8840176.1"/>
    <property type="molecule type" value="Genomic_DNA"/>
</dbReference>
<comment type="caution">
    <text evidence="2">The sequence shown here is derived from an EMBL/GenBank/DDBJ whole genome shotgun (WGS) entry which is preliminary data.</text>
</comment>
<dbReference type="Pfam" id="PF13306">
    <property type="entry name" value="LRR_5"/>
    <property type="match status" value="2"/>
</dbReference>
<dbReference type="SMART" id="SM00174">
    <property type="entry name" value="RHO"/>
    <property type="match status" value="1"/>
</dbReference>
<dbReference type="SMART" id="SM00173">
    <property type="entry name" value="RAS"/>
    <property type="match status" value="1"/>
</dbReference>
<dbReference type="InterPro" id="IPR006597">
    <property type="entry name" value="Sel1-like"/>
</dbReference>
<dbReference type="NCBIfam" id="TIGR00231">
    <property type="entry name" value="small_GTP"/>
    <property type="match status" value="1"/>
</dbReference>
<dbReference type="Gene3D" id="3.80.10.10">
    <property type="entry name" value="Ribonuclease Inhibitor"/>
    <property type="match status" value="2"/>
</dbReference>
<feature type="domain" description="Protein kinase" evidence="1">
    <location>
        <begin position="1"/>
        <end position="153"/>
    </location>
</feature>
<accession>A0ABR2H1Z6</accession>
<dbReference type="PRINTS" id="PR00449">
    <property type="entry name" value="RASTRNSFRMNG"/>
</dbReference>
<evidence type="ECO:0000313" key="2">
    <source>
        <dbReference type="EMBL" id="KAK8840176.1"/>
    </source>
</evidence>
<dbReference type="InterPro" id="IPR026906">
    <property type="entry name" value="LRR_5"/>
</dbReference>
<dbReference type="InterPro" id="IPR008271">
    <property type="entry name" value="Ser/Thr_kinase_AS"/>
</dbReference>